<organism evidence="1 2">
    <name type="scientific">Candidatus Uhrbacteria bacterium GW2011_GWF2_44_350</name>
    <dbReference type="NCBI Taxonomy" id="1619000"/>
    <lineage>
        <taxon>Bacteria</taxon>
        <taxon>Candidatus Uhriibacteriota</taxon>
    </lineage>
</organism>
<name>A0A0G1JE12_9BACT</name>
<comment type="caution">
    <text evidence="1">The sequence shown here is derived from an EMBL/GenBank/DDBJ whole genome shotgun (WGS) entry which is preliminary data.</text>
</comment>
<dbReference type="AlphaFoldDB" id="A0A0G1JE12"/>
<reference evidence="1 2" key="1">
    <citation type="journal article" date="2015" name="Nature">
        <title>rRNA introns, odd ribosomes, and small enigmatic genomes across a large radiation of phyla.</title>
        <authorList>
            <person name="Brown C.T."/>
            <person name="Hug L.A."/>
            <person name="Thomas B.C."/>
            <person name="Sharon I."/>
            <person name="Castelle C.J."/>
            <person name="Singh A."/>
            <person name="Wilkins M.J."/>
            <person name="Williams K.H."/>
            <person name="Banfield J.F."/>
        </authorList>
    </citation>
    <scope>NUCLEOTIDE SEQUENCE [LARGE SCALE GENOMIC DNA]</scope>
</reference>
<evidence type="ECO:0000313" key="2">
    <source>
        <dbReference type="Proteomes" id="UP000034154"/>
    </source>
</evidence>
<dbReference type="Proteomes" id="UP000034154">
    <property type="component" value="Unassembled WGS sequence"/>
</dbReference>
<dbReference type="EMBL" id="LCJB01000043">
    <property type="protein sequence ID" value="KKT69871.1"/>
    <property type="molecule type" value="Genomic_DNA"/>
</dbReference>
<evidence type="ECO:0000313" key="1">
    <source>
        <dbReference type="EMBL" id="KKT69871.1"/>
    </source>
</evidence>
<sequence length="182" mass="21035">MFDHPIPCQITVKNPDGSKEKFVLTNQKQGRDFLKKLVFTNEPGFPNDGRLIGATRRVLWERNFGNGLRHCHLAELRALPARIVHNLRTPRHETCFPLTMILKDLVEATAREFRNQNFWLKHGMNQTLLGRRELEELEAALAELEPSFRSVDEEISAAGFTMREILITLRDPNFTKFSRALP</sequence>
<gene>
    <name evidence="1" type="ORF">UW63_C0043G0016</name>
</gene>
<proteinExistence type="predicted"/>
<accession>A0A0G1JE12</accession>
<protein>
    <submittedName>
        <fullName evidence="1">Uncharacterized protein</fullName>
    </submittedName>
</protein>